<organism evidence="1 2">
    <name type="scientific">Intoshia linei</name>
    <dbReference type="NCBI Taxonomy" id="1819745"/>
    <lineage>
        <taxon>Eukaryota</taxon>
        <taxon>Metazoa</taxon>
        <taxon>Spiralia</taxon>
        <taxon>Lophotrochozoa</taxon>
        <taxon>Mesozoa</taxon>
        <taxon>Orthonectida</taxon>
        <taxon>Rhopaluridae</taxon>
        <taxon>Intoshia</taxon>
    </lineage>
</organism>
<gene>
    <name evidence="1" type="ORF">A3Q56_03482</name>
</gene>
<evidence type="ECO:0000313" key="1">
    <source>
        <dbReference type="EMBL" id="OAF68762.1"/>
    </source>
</evidence>
<dbReference type="EMBL" id="LWCA01000391">
    <property type="protein sequence ID" value="OAF68762.1"/>
    <property type="molecule type" value="Genomic_DNA"/>
</dbReference>
<dbReference type="Proteomes" id="UP000078046">
    <property type="component" value="Unassembled WGS sequence"/>
</dbReference>
<accession>A0A177B4X7</accession>
<proteinExistence type="predicted"/>
<protein>
    <submittedName>
        <fullName evidence="1">Uncharacterized protein</fullName>
    </submittedName>
</protein>
<comment type="caution">
    <text evidence="1">The sequence shown here is derived from an EMBL/GenBank/DDBJ whole genome shotgun (WGS) entry which is preliminary data.</text>
</comment>
<dbReference type="AlphaFoldDB" id="A0A177B4X7"/>
<dbReference type="OrthoDB" id="4327074at2759"/>
<keyword evidence="2" id="KW-1185">Reference proteome</keyword>
<sequence>MVELVKAVNNHKRFTFTPLISASGVMEKILILFTNLNIKRIPKNLNQKGIVEVNKTVDSFSGHLGIEDKYEEETLIIRYIPPGMTGILQLPDFFCNKGFQQYYRNEYDNWLAHNIDNNDIFTVNRNLKKVPYSKIVDWCLNYKDQVESGLIQKRFKEFGILFGTFYVDQCHSQLKNLILEKIKKKISLNRIFYSDIHFINISEWDLEVEY</sequence>
<name>A0A177B4X7_9BILA</name>
<reference evidence="1 2" key="1">
    <citation type="submission" date="2016-04" db="EMBL/GenBank/DDBJ databases">
        <title>The genome of Intoshia linei affirms orthonectids as highly simplified spiralians.</title>
        <authorList>
            <person name="Mikhailov K.V."/>
            <person name="Slusarev G.S."/>
            <person name="Nikitin M.A."/>
            <person name="Logacheva M.D."/>
            <person name="Penin A."/>
            <person name="Aleoshin V."/>
            <person name="Panchin Y.V."/>
        </authorList>
    </citation>
    <scope>NUCLEOTIDE SEQUENCE [LARGE SCALE GENOMIC DNA]</scope>
    <source>
        <strain evidence="1">Intl2013</strain>
        <tissue evidence="1">Whole animal</tissue>
    </source>
</reference>
<evidence type="ECO:0000313" key="2">
    <source>
        <dbReference type="Proteomes" id="UP000078046"/>
    </source>
</evidence>